<dbReference type="Proteomes" id="UP001324993">
    <property type="component" value="Chromosome"/>
</dbReference>
<dbReference type="EMBL" id="CP138858">
    <property type="protein sequence ID" value="WPJ96146.1"/>
    <property type="molecule type" value="Genomic_DNA"/>
</dbReference>
<accession>A0ABZ0RIW4</accession>
<proteinExistence type="predicted"/>
<organism evidence="1 2">
    <name type="scientific">Coraliomargarita algicola</name>
    <dbReference type="NCBI Taxonomy" id="3092156"/>
    <lineage>
        <taxon>Bacteria</taxon>
        <taxon>Pseudomonadati</taxon>
        <taxon>Verrucomicrobiota</taxon>
        <taxon>Opitutia</taxon>
        <taxon>Puniceicoccales</taxon>
        <taxon>Coraliomargaritaceae</taxon>
        <taxon>Coraliomargarita</taxon>
    </lineage>
</organism>
<evidence type="ECO:0000313" key="2">
    <source>
        <dbReference type="Proteomes" id="UP001324993"/>
    </source>
</evidence>
<reference evidence="1 2" key="1">
    <citation type="submission" date="2023-11" db="EMBL/GenBank/DDBJ databases">
        <title>Coraliomargarita sp. nov., isolated from marine algae.</title>
        <authorList>
            <person name="Lee J.K."/>
            <person name="Baek J.H."/>
            <person name="Kim J.M."/>
            <person name="Choi D.G."/>
            <person name="Jeon C.O."/>
        </authorList>
    </citation>
    <scope>NUCLEOTIDE SEQUENCE [LARGE SCALE GENOMIC DNA]</scope>
    <source>
        <strain evidence="1 2">J2-16</strain>
    </source>
</reference>
<sequence length="50" mass="5719">MLFLSGTENVSKEREAELKAYVRDFKGAYRIIRGEDEIKGARSARDISNK</sequence>
<dbReference type="RefSeq" id="WP_319833010.1">
    <property type="nucleotide sequence ID" value="NZ_CP138858.1"/>
</dbReference>
<protein>
    <submittedName>
        <fullName evidence="1">Uncharacterized protein</fullName>
    </submittedName>
</protein>
<gene>
    <name evidence="1" type="ORF">SH580_00335</name>
</gene>
<name>A0ABZ0RIW4_9BACT</name>
<keyword evidence="2" id="KW-1185">Reference proteome</keyword>
<evidence type="ECO:0000313" key="1">
    <source>
        <dbReference type="EMBL" id="WPJ96146.1"/>
    </source>
</evidence>